<dbReference type="ExpressionAtlas" id="A9D218">
    <property type="expression patterns" value="baseline and differential"/>
</dbReference>
<evidence type="ECO:0000313" key="2">
    <source>
        <dbReference type="EMBL" id="CCD73494.1"/>
    </source>
</evidence>
<name>A9D218_CAEEL</name>
<evidence type="ECO:0000313" key="3">
    <source>
        <dbReference type="Proteomes" id="UP000001940"/>
    </source>
</evidence>
<keyword evidence="1" id="KW-0732">Signal</keyword>
<dbReference type="EMBL" id="BX284601">
    <property type="protein sequence ID" value="CCD73494.1"/>
    <property type="molecule type" value="Genomic_DNA"/>
</dbReference>
<dbReference type="AlphaFoldDB" id="A9D218"/>
<dbReference type="WormBase" id="Y65B4BL.6b">
    <property type="protein sequence ID" value="CE41960"/>
    <property type="gene ID" value="WBGene00022038"/>
</dbReference>
<dbReference type="Proteomes" id="UP000001940">
    <property type="component" value="Chromosome I"/>
</dbReference>
<dbReference type="AGR" id="WB:WBGene00022038"/>
<reference evidence="2 3" key="1">
    <citation type="journal article" date="1998" name="Science">
        <title>Genome sequence of the nematode C. elegans: a platform for investigating biology.</title>
        <authorList>
            <consortium name="The C. elegans sequencing consortium"/>
            <person name="Sulson J.E."/>
            <person name="Waterston R."/>
        </authorList>
    </citation>
    <scope>NUCLEOTIDE SEQUENCE [LARGE SCALE GENOMIC DNA]</scope>
    <source>
        <strain evidence="2 3">Bristol N2</strain>
    </source>
</reference>
<sequence length="42" mass="4056">MVVCFVLLAISTGESLACLGGSGGGCCMTSGCPNPCAGFGRK</sequence>
<feature type="signal peptide" evidence="1">
    <location>
        <begin position="1"/>
        <end position="17"/>
    </location>
</feature>
<proteinExistence type="predicted"/>
<organism evidence="2 3">
    <name type="scientific">Caenorhabditis elegans</name>
    <dbReference type="NCBI Taxonomy" id="6239"/>
    <lineage>
        <taxon>Eukaryota</taxon>
        <taxon>Metazoa</taxon>
        <taxon>Ecdysozoa</taxon>
        <taxon>Nematoda</taxon>
        <taxon>Chromadorea</taxon>
        <taxon>Rhabditida</taxon>
        <taxon>Rhabditina</taxon>
        <taxon>Rhabditomorpha</taxon>
        <taxon>Rhabditoidea</taxon>
        <taxon>Rhabditidae</taxon>
        <taxon>Peloderinae</taxon>
        <taxon>Caenorhabditis</taxon>
    </lineage>
</organism>
<feature type="chain" id="PRO_5002737130" evidence="1">
    <location>
        <begin position="18"/>
        <end position="42"/>
    </location>
</feature>
<dbReference type="Bgee" id="WBGene00022038">
    <property type="expression patterns" value="Expressed in pharyngeal muscle cell (C elegans) and 3 other cell types or tissues"/>
</dbReference>
<gene>
    <name evidence="2" type="ORF">CELE_Y65B4BL.6</name>
    <name evidence="2 4" type="ORF">Y65B4BL.6</name>
</gene>
<evidence type="ECO:0000313" key="4">
    <source>
        <dbReference type="WormBase" id="Y65B4BL.6b"/>
    </source>
</evidence>
<evidence type="ECO:0000256" key="1">
    <source>
        <dbReference type="SAM" id="SignalP"/>
    </source>
</evidence>
<keyword evidence="3" id="KW-1185">Reference proteome</keyword>
<protein>
    <submittedName>
        <fullName evidence="2">(Na+)-NQR maturation NqrM</fullName>
    </submittedName>
</protein>
<accession>A9D218</accession>
<dbReference type="UCSC" id="Y65B4BL.6a">
    <property type="organism name" value="c. elegans"/>
</dbReference>
<dbReference type="HOGENOM" id="CLU_214041_0_0_1"/>